<dbReference type="AlphaFoldDB" id="A0AAV5FI06"/>
<evidence type="ECO:0000256" key="12">
    <source>
        <dbReference type="SAM" id="MobiDB-lite"/>
    </source>
</evidence>
<dbReference type="InterPro" id="IPR051272">
    <property type="entry name" value="RIO-type_Ser/Thr_kinase"/>
</dbReference>
<keyword evidence="3" id="KW-0723">Serine/threonine-protein kinase</keyword>
<organism evidence="14 15">
    <name type="scientific">Eleusine coracana subsp. coracana</name>
    <dbReference type="NCBI Taxonomy" id="191504"/>
    <lineage>
        <taxon>Eukaryota</taxon>
        <taxon>Viridiplantae</taxon>
        <taxon>Streptophyta</taxon>
        <taxon>Embryophyta</taxon>
        <taxon>Tracheophyta</taxon>
        <taxon>Spermatophyta</taxon>
        <taxon>Magnoliopsida</taxon>
        <taxon>Liliopsida</taxon>
        <taxon>Poales</taxon>
        <taxon>Poaceae</taxon>
        <taxon>PACMAD clade</taxon>
        <taxon>Chloridoideae</taxon>
        <taxon>Cynodonteae</taxon>
        <taxon>Eleusininae</taxon>
        <taxon>Eleusine</taxon>
    </lineage>
</organism>
<evidence type="ECO:0000313" key="15">
    <source>
        <dbReference type="Proteomes" id="UP001054889"/>
    </source>
</evidence>
<dbReference type="InterPro" id="IPR011009">
    <property type="entry name" value="Kinase-like_dom_sf"/>
</dbReference>
<keyword evidence="6" id="KW-0547">Nucleotide-binding</keyword>
<evidence type="ECO:0000256" key="9">
    <source>
        <dbReference type="ARBA" id="ARBA00022842"/>
    </source>
</evidence>
<dbReference type="Gene3D" id="3.30.200.20">
    <property type="entry name" value="Phosphorylase Kinase, domain 1"/>
    <property type="match status" value="1"/>
</dbReference>
<comment type="catalytic activity">
    <reaction evidence="11">
        <text>L-seryl-[protein] + ATP = O-phospho-L-seryl-[protein] + ADP + H(+)</text>
        <dbReference type="Rhea" id="RHEA:17989"/>
        <dbReference type="Rhea" id="RHEA-COMP:9863"/>
        <dbReference type="Rhea" id="RHEA-COMP:11604"/>
        <dbReference type="ChEBI" id="CHEBI:15378"/>
        <dbReference type="ChEBI" id="CHEBI:29999"/>
        <dbReference type="ChEBI" id="CHEBI:30616"/>
        <dbReference type="ChEBI" id="CHEBI:83421"/>
        <dbReference type="ChEBI" id="CHEBI:456216"/>
        <dbReference type="EC" id="2.7.11.1"/>
    </reaction>
</comment>
<name>A0AAV5FI06_ELECO</name>
<reference evidence="14" key="1">
    <citation type="journal article" date="2018" name="DNA Res.">
        <title>Multiple hybrid de novo genome assembly of finger millet, an orphan allotetraploid crop.</title>
        <authorList>
            <person name="Hatakeyama M."/>
            <person name="Aluri S."/>
            <person name="Balachadran M.T."/>
            <person name="Sivarajan S.R."/>
            <person name="Patrignani A."/>
            <person name="Gruter S."/>
            <person name="Poveda L."/>
            <person name="Shimizu-Inatsugi R."/>
            <person name="Baeten J."/>
            <person name="Francoijs K.J."/>
            <person name="Nataraja K.N."/>
            <person name="Reddy Y.A.N."/>
            <person name="Phadnis S."/>
            <person name="Ravikumar R.L."/>
            <person name="Schlapbach R."/>
            <person name="Sreeman S.M."/>
            <person name="Shimizu K.K."/>
        </authorList>
    </citation>
    <scope>NUCLEOTIDE SEQUENCE</scope>
</reference>
<keyword evidence="5" id="KW-0479">Metal-binding</keyword>
<feature type="domain" description="RIO kinase" evidence="13">
    <location>
        <begin position="2"/>
        <end position="178"/>
    </location>
</feature>
<dbReference type="GO" id="GO:0005524">
    <property type="term" value="F:ATP binding"/>
    <property type="evidence" value="ECO:0007669"/>
    <property type="project" value="UniProtKB-KW"/>
</dbReference>
<evidence type="ECO:0000256" key="3">
    <source>
        <dbReference type="ARBA" id="ARBA00022527"/>
    </source>
</evidence>
<comment type="similarity">
    <text evidence="1">Belongs to the protein kinase superfamily. RIO-type Ser/Thr kinase family.</text>
</comment>
<feature type="region of interest" description="Disordered" evidence="12">
    <location>
        <begin position="290"/>
        <end position="339"/>
    </location>
</feature>
<evidence type="ECO:0000256" key="6">
    <source>
        <dbReference type="ARBA" id="ARBA00022741"/>
    </source>
</evidence>
<dbReference type="SMART" id="SM00090">
    <property type="entry name" value="RIO"/>
    <property type="match status" value="1"/>
</dbReference>
<keyword evidence="4" id="KW-0808">Transferase</keyword>
<evidence type="ECO:0000256" key="5">
    <source>
        <dbReference type="ARBA" id="ARBA00022723"/>
    </source>
</evidence>
<protein>
    <recommendedName>
        <fullName evidence="2">non-specific serine/threonine protein kinase</fullName>
        <ecNumber evidence="2">2.7.11.1</ecNumber>
    </recommendedName>
</protein>
<gene>
    <name evidence="14" type="primary">gb23086</name>
    <name evidence="14" type="ORF">PR202_gb23086</name>
</gene>
<evidence type="ECO:0000256" key="1">
    <source>
        <dbReference type="ARBA" id="ARBA00009196"/>
    </source>
</evidence>
<dbReference type="PANTHER" id="PTHR45723">
    <property type="entry name" value="SERINE/THREONINE-PROTEIN KINASE RIO1"/>
    <property type="match status" value="1"/>
</dbReference>
<dbReference type="InterPro" id="IPR018934">
    <property type="entry name" value="RIO_dom"/>
</dbReference>
<dbReference type="GO" id="GO:0046872">
    <property type="term" value="F:metal ion binding"/>
    <property type="evidence" value="ECO:0007669"/>
    <property type="project" value="UniProtKB-KW"/>
</dbReference>
<dbReference type="EMBL" id="BQKI01000085">
    <property type="protein sequence ID" value="GJN34429.1"/>
    <property type="molecule type" value="Genomic_DNA"/>
</dbReference>
<comment type="catalytic activity">
    <reaction evidence="10">
        <text>L-threonyl-[protein] + ATP = O-phospho-L-threonyl-[protein] + ADP + H(+)</text>
        <dbReference type="Rhea" id="RHEA:46608"/>
        <dbReference type="Rhea" id="RHEA-COMP:11060"/>
        <dbReference type="Rhea" id="RHEA-COMP:11605"/>
        <dbReference type="ChEBI" id="CHEBI:15378"/>
        <dbReference type="ChEBI" id="CHEBI:30013"/>
        <dbReference type="ChEBI" id="CHEBI:30616"/>
        <dbReference type="ChEBI" id="CHEBI:61977"/>
        <dbReference type="ChEBI" id="CHEBI:456216"/>
        <dbReference type="EC" id="2.7.11.1"/>
    </reaction>
</comment>
<evidence type="ECO:0000256" key="11">
    <source>
        <dbReference type="ARBA" id="ARBA00048679"/>
    </source>
</evidence>
<dbReference type="Pfam" id="PF01163">
    <property type="entry name" value="RIO1"/>
    <property type="match status" value="1"/>
</dbReference>
<dbReference type="SUPFAM" id="SSF56112">
    <property type="entry name" value="Protein kinase-like (PK-like)"/>
    <property type="match status" value="1"/>
</dbReference>
<keyword evidence="7" id="KW-0418">Kinase</keyword>
<evidence type="ECO:0000256" key="4">
    <source>
        <dbReference type="ARBA" id="ARBA00022679"/>
    </source>
</evidence>
<dbReference type="InterPro" id="IPR000687">
    <property type="entry name" value="RIO_kinase"/>
</dbReference>
<keyword evidence="9" id="KW-0460">Magnesium</keyword>
<evidence type="ECO:0000256" key="2">
    <source>
        <dbReference type="ARBA" id="ARBA00012513"/>
    </source>
</evidence>
<evidence type="ECO:0000256" key="8">
    <source>
        <dbReference type="ARBA" id="ARBA00022840"/>
    </source>
</evidence>
<dbReference type="EC" id="2.7.11.1" evidence="2"/>
<dbReference type="PROSITE" id="PS01245">
    <property type="entry name" value="RIO1"/>
    <property type="match status" value="1"/>
</dbReference>
<evidence type="ECO:0000256" key="7">
    <source>
        <dbReference type="ARBA" id="ARBA00022777"/>
    </source>
</evidence>
<accession>A0AAV5FI06</accession>
<dbReference type="InterPro" id="IPR018935">
    <property type="entry name" value="RIO_kinase_CS"/>
</dbReference>
<keyword evidence="8" id="KW-0067">ATP-binding</keyword>
<sequence>MAHVDLDPADEWSDSDVSEEANVYHATKADGQELAIKVYKTSVLVFKVRTAKIRCPVPLLLRLHVLVMEFIGKGGWAAPRLKDAALSDDKLREAYFEIVTIMRTLYQKCKLVHGDLSEYNILYFEGHLYIIDVSQSVDLDHPSALDFLKEDCLHVSDFFKKRGVAVMTVTDLFNFVIDQNIADEVVDDYLEKVQQKMLVNGDTLANDDEISPTVMVQQCEADIVNMSMMQRPSLGYEPPADKLYNEPLLGFVRAKKNTCSDEMRQEQLPHNIVEETLDLQNRCSLQNSGFCSSSDDDDSWHEANPKMGPEERKAARKENKKKVKEEKKRSSQDQEDPKG</sequence>
<evidence type="ECO:0000259" key="13">
    <source>
        <dbReference type="SMART" id="SM00090"/>
    </source>
</evidence>
<proteinExistence type="inferred from homology"/>
<evidence type="ECO:0000256" key="10">
    <source>
        <dbReference type="ARBA" id="ARBA00047899"/>
    </source>
</evidence>
<feature type="compositionally biased region" description="Basic and acidic residues" evidence="12">
    <location>
        <begin position="300"/>
        <end position="339"/>
    </location>
</feature>
<evidence type="ECO:0000313" key="14">
    <source>
        <dbReference type="EMBL" id="GJN34429.1"/>
    </source>
</evidence>
<dbReference type="GO" id="GO:0004674">
    <property type="term" value="F:protein serine/threonine kinase activity"/>
    <property type="evidence" value="ECO:0007669"/>
    <property type="project" value="UniProtKB-KW"/>
</dbReference>
<reference evidence="14" key="2">
    <citation type="submission" date="2021-12" db="EMBL/GenBank/DDBJ databases">
        <title>Resequencing data analysis of finger millet.</title>
        <authorList>
            <person name="Hatakeyama M."/>
            <person name="Aluri S."/>
            <person name="Balachadran M.T."/>
            <person name="Sivarajan S.R."/>
            <person name="Poveda L."/>
            <person name="Shimizu-Inatsugi R."/>
            <person name="Schlapbach R."/>
            <person name="Sreeman S.M."/>
            <person name="Shimizu K.K."/>
        </authorList>
    </citation>
    <scope>NUCLEOTIDE SEQUENCE</scope>
</reference>
<dbReference type="Proteomes" id="UP001054889">
    <property type="component" value="Unassembled WGS sequence"/>
</dbReference>
<comment type="caution">
    <text evidence="14">The sequence shown here is derived from an EMBL/GenBank/DDBJ whole genome shotgun (WGS) entry which is preliminary data.</text>
</comment>
<keyword evidence="15" id="KW-1185">Reference proteome</keyword>
<dbReference type="Gene3D" id="1.10.510.10">
    <property type="entry name" value="Transferase(Phosphotransferase) domain 1"/>
    <property type="match status" value="1"/>
</dbReference>